<dbReference type="InterPro" id="IPR017937">
    <property type="entry name" value="Thioredoxin_CS"/>
</dbReference>
<dbReference type="SUPFAM" id="SSF52833">
    <property type="entry name" value="Thioredoxin-like"/>
    <property type="match status" value="1"/>
</dbReference>
<comment type="subcellular location">
    <subcellularLocation>
        <location evidence="1">Cell envelope</location>
    </subcellularLocation>
</comment>
<evidence type="ECO:0000256" key="5">
    <source>
        <dbReference type="ARBA" id="ARBA00023284"/>
    </source>
</evidence>
<dbReference type="InterPro" id="IPR050553">
    <property type="entry name" value="Thioredoxin_ResA/DsbE_sf"/>
</dbReference>
<protein>
    <submittedName>
        <fullName evidence="7">DsbE family thiol:disulfide interchange protein</fullName>
    </submittedName>
</protein>
<accession>A0ABT1LII2</accession>
<dbReference type="InterPro" id="IPR013766">
    <property type="entry name" value="Thioredoxin_domain"/>
</dbReference>
<dbReference type="InterPro" id="IPR036249">
    <property type="entry name" value="Thioredoxin-like_sf"/>
</dbReference>
<evidence type="ECO:0000313" key="8">
    <source>
        <dbReference type="Proteomes" id="UP001205890"/>
    </source>
</evidence>
<dbReference type="NCBIfam" id="TIGR00385">
    <property type="entry name" value="dsbE"/>
    <property type="match status" value="1"/>
</dbReference>
<keyword evidence="8" id="KW-1185">Reference proteome</keyword>
<keyword evidence="4" id="KW-1015">Disulfide bond</keyword>
<dbReference type="InterPro" id="IPR013740">
    <property type="entry name" value="Redoxin"/>
</dbReference>
<proteinExistence type="inferred from homology"/>
<evidence type="ECO:0000256" key="2">
    <source>
        <dbReference type="ARBA" id="ARBA00007758"/>
    </source>
</evidence>
<comment type="caution">
    <text evidence="7">The sequence shown here is derived from an EMBL/GenBank/DDBJ whole genome shotgun (WGS) entry which is preliminary data.</text>
</comment>
<dbReference type="RefSeq" id="WP_254745353.1">
    <property type="nucleotide sequence ID" value="NZ_JANCLU010000022.1"/>
</dbReference>
<evidence type="ECO:0000313" key="7">
    <source>
        <dbReference type="EMBL" id="MCP8940520.1"/>
    </source>
</evidence>
<dbReference type="CDD" id="cd03010">
    <property type="entry name" value="TlpA_like_DsbE"/>
    <property type="match status" value="1"/>
</dbReference>
<keyword evidence="5" id="KW-0676">Redox-active center</keyword>
<dbReference type="PROSITE" id="PS51352">
    <property type="entry name" value="THIOREDOXIN_2"/>
    <property type="match status" value="1"/>
</dbReference>
<dbReference type="PANTHER" id="PTHR42852">
    <property type="entry name" value="THIOL:DISULFIDE INTERCHANGE PROTEIN DSBE"/>
    <property type="match status" value="1"/>
</dbReference>
<evidence type="ECO:0000256" key="3">
    <source>
        <dbReference type="ARBA" id="ARBA00022748"/>
    </source>
</evidence>
<gene>
    <name evidence="7" type="ORF">NK718_18495</name>
</gene>
<dbReference type="PROSITE" id="PS00194">
    <property type="entry name" value="THIOREDOXIN_1"/>
    <property type="match status" value="1"/>
</dbReference>
<dbReference type="InterPro" id="IPR004799">
    <property type="entry name" value="Periplasmic_diS_OxRdtase_DsbE"/>
</dbReference>
<dbReference type="Proteomes" id="UP001205890">
    <property type="component" value="Unassembled WGS sequence"/>
</dbReference>
<evidence type="ECO:0000259" key="6">
    <source>
        <dbReference type="PROSITE" id="PS51352"/>
    </source>
</evidence>
<organism evidence="7 8">
    <name type="scientific">Alsobacter ponti</name>
    <dbReference type="NCBI Taxonomy" id="2962936"/>
    <lineage>
        <taxon>Bacteria</taxon>
        <taxon>Pseudomonadati</taxon>
        <taxon>Pseudomonadota</taxon>
        <taxon>Alphaproteobacteria</taxon>
        <taxon>Hyphomicrobiales</taxon>
        <taxon>Alsobacteraceae</taxon>
        <taxon>Alsobacter</taxon>
    </lineage>
</organism>
<feature type="domain" description="Thioredoxin" evidence="6">
    <location>
        <begin position="48"/>
        <end position="193"/>
    </location>
</feature>
<dbReference type="Gene3D" id="3.40.30.10">
    <property type="entry name" value="Glutaredoxin"/>
    <property type="match status" value="1"/>
</dbReference>
<keyword evidence="3" id="KW-0201">Cytochrome c-type biogenesis</keyword>
<name>A0ABT1LII2_9HYPH</name>
<sequence length="197" mass="20734">MSDDVQSPPAAPSRRRLAVALPLLVFAALALLFLFRLFGGDPSRLPSALIGRPVPEFTLPPVAGLARDGKPTPGLSSADLKGGVTVVNVWASWCVPCRDEHPLLVELAAKPGVRLVGINYKDQAENARRFLGALGNPFSAVGADTAGRAAIDWGVYGVPETFIVAKDGTIAYKHVGPLSPEALKGRFAEEMAKAAAR</sequence>
<dbReference type="EMBL" id="JANCLU010000022">
    <property type="protein sequence ID" value="MCP8940520.1"/>
    <property type="molecule type" value="Genomic_DNA"/>
</dbReference>
<evidence type="ECO:0000256" key="1">
    <source>
        <dbReference type="ARBA" id="ARBA00004196"/>
    </source>
</evidence>
<comment type="similarity">
    <text evidence="2">Belongs to the thioredoxin family. DsbE subfamily.</text>
</comment>
<reference evidence="7 8" key="1">
    <citation type="submission" date="2022-07" db="EMBL/GenBank/DDBJ databases">
        <authorList>
            <person name="Li W.-J."/>
            <person name="Deng Q.-Q."/>
        </authorList>
    </citation>
    <scope>NUCLEOTIDE SEQUENCE [LARGE SCALE GENOMIC DNA]</scope>
    <source>
        <strain evidence="7 8">SYSU M60028</strain>
    </source>
</reference>
<dbReference type="PANTHER" id="PTHR42852:SF6">
    <property type="entry name" value="THIOL:DISULFIDE INTERCHANGE PROTEIN DSBE"/>
    <property type="match status" value="1"/>
</dbReference>
<evidence type="ECO:0000256" key="4">
    <source>
        <dbReference type="ARBA" id="ARBA00023157"/>
    </source>
</evidence>
<dbReference type="Pfam" id="PF08534">
    <property type="entry name" value="Redoxin"/>
    <property type="match status" value="1"/>
</dbReference>